<accession>A0A8K0SJV7</accession>
<reference evidence="1" key="1">
    <citation type="journal article" date="2021" name="Nat. Commun.">
        <title>Genetic determinants of endophytism in the Arabidopsis root mycobiome.</title>
        <authorList>
            <person name="Mesny F."/>
            <person name="Miyauchi S."/>
            <person name="Thiergart T."/>
            <person name="Pickel B."/>
            <person name="Atanasova L."/>
            <person name="Karlsson M."/>
            <person name="Huettel B."/>
            <person name="Barry K.W."/>
            <person name="Haridas S."/>
            <person name="Chen C."/>
            <person name="Bauer D."/>
            <person name="Andreopoulos W."/>
            <person name="Pangilinan J."/>
            <person name="LaButti K."/>
            <person name="Riley R."/>
            <person name="Lipzen A."/>
            <person name="Clum A."/>
            <person name="Drula E."/>
            <person name="Henrissat B."/>
            <person name="Kohler A."/>
            <person name="Grigoriev I.V."/>
            <person name="Martin F.M."/>
            <person name="Hacquard S."/>
        </authorList>
    </citation>
    <scope>NUCLEOTIDE SEQUENCE</scope>
    <source>
        <strain evidence="1">MPI-CAGE-CH-0235</strain>
    </source>
</reference>
<evidence type="ECO:0008006" key="3">
    <source>
        <dbReference type="Google" id="ProtNLM"/>
    </source>
</evidence>
<dbReference type="PANTHER" id="PTHR37540">
    <property type="entry name" value="TRANSCRIPTION FACTOR (ACR-2), PUTATIVE-RELATED-RELATED"/>
    <property type="match status" value="1"/>
</dbReference>
<gene>
    <name evidence="1" type="ORF">B0I35DRAFT_516224</name>
</gene>
<organism evidence="1 2">
    <name type="scientific">Stachybotrys elegans</name>
    <dbReference type="NCBI Taxonomy" id="80388"/>
    <lineage>
        <taxon>Eukaryota</taxon>
        <taxon>Fungi</taxon>
        <taxon>Dikarya</taxon>
        <taxon>Ascomycota</taxon>
        <taxon>Pezizomycotina</taxon>
        <taxon>Sordariomycetes</taxon>
        <taxon>Hypocreomycetidae</taxon>
        <taxon>Hypocreales</taxon>
        <taxon>Stachybotryaceae</taxon>
        <taxon>Stachybotrys</taxon>
    </lineage>
</organism>
<proteinExistence type="predicted"/>
<dbReference type="AlphaFoldDB" id="A0A8K0SJV7"/>
<dbReference type="EMBL" id="JAGPNK010000017">
    <property type="protein sequence ID" value="KAH7305998.1"/>
    <property type="molecule type" value="Genomic_DNA"/>
</dbReference>
<dbReference type="PANTHER" id="PTHR37540:SF5">
    <property type="entry name" value="TRANSCRIPTION FACTOR DOMAIN-CONTAINING PROTEIN"/>
    <property type="match status" value="1"/>
</dbReference>
<dbReference type="Proteomes" id="UP000813444">
    <property type="component" value="Unassembled WGS sequence"/>
</dbReference>
<keyword evidence="2" id="KW-1185">Reference proteome</keyword>
<evidence type="ECO:0000313" key="2">
    <source>
        <dbReference type="Proteomes" id="UP000813444"/>
    </source>
</evidence>
<name>A0A8K0SJV7_9HYPO</name>
<dbReference type="OrthoDB" id="5620at2759"/>
<comment type="caution">
    <text evidence="1">The sequence shown here is derived from an EMBL/GenBank/DDBJ whole genome shotgun (WGS) entry which is preliminary data.</text>
</comment>
<protein>
    <recommendedName>
        <fullName evidence="3">Transcription factor domain-containing protein</fullName>
    </recommendedName>
</protein>
<evidence type="ECO:0000313" key="1">
    <source>
        <dbReference type="EMBL" id="KAH7305998.1"/>
    </source>
</evidence>
<sequence length="253" mass="29254">MEPNRNRQRRRGFHFVQVQSPDDDSWRRQVRSYAARNDQRRQQRVREYQEQQMSLSGYRDTQSHPLTLMSAATTDPFGVMSQRLNPMEWYLFNHHASMSDDIATFCTPNTAEVQRSEAAHSYVHESWLRMAVEDSGFLSALLLGACRHLIVNHPSPEKYDMLALQYSSYCMRNLRNALQRQDTMISDATMTLVLALACDALLTGQIEAADFHIQGFERMVERRGSTLDNLGHGLFVSIMVIRCKMAIICMQRE</sequence>